<keyword evidence="13" id="KW-1185">Reference proteome</keyword>
<accession>A0ABU9KAJ1</accession>
<dbReference type="EMBL" id="JBBYAF010000018">
    <property type="protein sequence ID" value="MEL3972771.1"/>
    <property type="molecule type" value="Genomic_DNA"/>
</dbReference>
<keyword evidence="3 9" id="KW-0813">Transport</keyword>
<dbReference type="PANTHER" id="PTHR30183:SF3">
    <property type="entry name" value="MOLYBDENUM TRANSPORT SYSTEM PERMEASE PROTEIN MODB"/>
    <property type="match status" value="1"/>
</dbReference>
<keyword evidence="4 10" id="KW-1003">Cell membrane</keyword>
<evidence type="ECO:0000313" key="12">
    <source>
        <dbReference type="EMBL" id="MEL3972771.1"/>
    </source>
</evidence>
<name>A0ABU9KAJ1_9BACI</name>
<protein>
    <recommendedName>
        <fullName evidence="10">Molybdenum transport system permease</fullName>
    </recommendedName>
</protein>
<feature type="transmembrane region" description="Helical" evidence="9">
    <location>
        <begin position="6"/>
        <end position="32"/>
    </location>
</feature>
<organism evidence="12 13">
    <name type="scientific">Rossellomorea oryzaecorticis</name>
    <dbReference type="NCBI Taxonomy" id="1396505"/>
    <lineage>
        <taxon>Bacteria</taxon>
        <taxon>Bacillati</taxon>
        <taxon>Bacillota</taxon>
        <taxon>Bacilli</taxon>
        <taxon>Bacillales</taxon>
        <taxon>Bacillaceae</taxon>
        <taxon>Rossellomorea</taxon>
    </lineage>
</organism>
<dbReference type="RefSeq" id="WP_341983390.1">
    <property type="nucleotide sequence ID" value="NZ_JBBYAF010000018.1"/>
</dbReference>
<evidence type="ECO:0000256" key="6">
    <source>
        <dbReference type="ARBA" id="ARBA00022692"/>
    </source>
</evidence>
<evidence type="ECO:0000256" key="4">
    <source>
        <dbReference type="ARBA" id="ARBA00022475"/>
    </source>
</evidence>
<evidence type="ECO:0000256" key="9">
    <source>
        <dbReference type="RuleBase" id="RU363032"/>
    </source>
</evidence>
<evidence type="ECO:0000256" key="2">
    <source>
        <dbReference type="ARBA" id="ARBA00007069"/>
    </source>
</evidence>
<sequence length="221" mass="23567">MNGEFFFPIQLSILVACMAAAVSLILSVLAAYRTVMTDGRGSSILETVYLLPLVLPPSVLGFLLLFIFGMNSPVGRTVELLFGQTILFSKSAAVIAAVIVAFPLMYQSVKTGFAEVNGDIVGASKVDGASNWKAFYHVVLPLAKKSIVMGVILGFTRALGEFGATLMFAGNIPGKTQTISTAIYVALESGESHLAWKYAGVSISLSFLLLFLMKGLDGRRD</sequence>
<keyword evidence="7 9" id="KW-1133">Transmembrane helix</keyword>
<evidence type="ECO:0000313" key="13">
    <source>
        <dbReference type="Proteomes" id="UP001389717"/>
    </source>
</evidence>
<keyword evidence="6 9" id="KW-0812">Transmembrane</keyword>
<evidence type="ECO:0000256" key="7">
    <source>
        <dbReference type="ARBA" id="ARBA00022989"/>
    </source>
</evidence>
<comment type="similarity">
    <text evidence="2 10">Belongs to the binding-protein-dependent transport system permease family. CysTW subfamily.</text>
</comment>
<feature type="transmembrane region" description="Helical" evidence="9">
    <location>
        <begin position="44"/>
        <end position="68"/>
    </location>
</feature>
<comment type="function">
    <text evidence="10">Part of the binding-protein-dependent transport system for molybdenum; probably responsible for the translocation of the substrate across the membrane.</text>
</comment>
<evidence type="ECO:0000256" key="10">
    <source>
        <dbReference type="RuleBase" id="RU365097"/>
    </source>
</evidence>
<gene>
    <name evidence="12" type="primary">modB</name>
    <name evidence="12" type="ORF">AAEO50_10805</name>
</gene>
<keyword evidence="8 9" id="KW-0472">Membrane</keyword>
<evidence type="ECO:0000259" key="11">
    <source>
        <dbReference type="PROSITE" id="PS50928"/>
    </source>
</evidence>
<dbReference type="Pfam" id="PF00528">
    <property type="entry name" value="BPD_transp_1"/>
    <property type="match status" value="1"/>
</dbReference>
<comment type="subcellular location">
    <subcellularLocation>
        <location evidence="1 9">Cell membrane</location>
        <topology evidence="1 9">Multi-pass membrane protein</topology>
    </subcellularLocation>
</comment>
<feature type="transmembrane region" description="Helical" evidence="9">
    <location>
        <begin position="147"/>
        <end position="169"/>
    </location>
</feature>
<dbReference type="InterPro" id="IPR000515">
    <property type="entry name" value="MetI-like"/>
</dbReference>
<feature type="transmembrane region" description="Helical" evidence="9">
    <location>
        <begin position="80"/>
        <end position="102"/>
    </location>
</feature>
<evidence type="ECO:0000256" key="8">
    <source>
        <dbReference type="ARBA" id="ARBA00023136"/>
    </source>
</evidence>
<dbReference type="InterPro" id="IPR011867">
    <property type="entry name" value="ModB_ABC"/>
</dbReference>
<evidence type="ECO:0000256" key="3">
    <source>
        <dbReference type="ARBA" id="ARBA00022448"/>
    </source>
</evidence>
<dbReference type="Proteomes" id="UP001389717">
    <property type="component" value="Unassembled WGS sequence"/>
</dbReference>
<dbReference type="NCBIfam" id="TIGR02141">
    <property type="entry name" value="modB_ABC"/>
    <property type="match status" value="1"/>
</dbReference>
<evidence type="ECO:0000256" key="5">
    <source>
        <dbReference type="ARBA" id="ARBA00022505"/>
    </source>
</evidence>
<dbReference type="PROSITE" id="PS50928">
    <property type="entry name" value="ABC_TM1"/>
    <property type="match status" value="1"/>
</dbReference>
<dbReference type="InterPro" id="IPR035906">
    <property type="entry name" value="MetI-like_sf"/>
</dbReference>
<feature type="transmembrane region" description="Helical" evidence="9">
    <location>
        <begin position="195"/>
        <end position="213"/>
    </location>
</feature>
<reference evidence="12 13" key="1">
    <citation type="submission" date="2024-04" db="EMBL/GenBank/DDBJ databases">
        <title>Bacillus oryzaecorticis sp. nov., a moderately halophilic bacterium isolated from rice husks.</title>
        <authorList>
            <person name="Zhu H.-S."/>
        </authorList>
    </citation>
    <scope>NUCLEOTIDE SEQUENCE [LARGE SCALE GENOMIC DNA]</scope>
    <source>
        <strain evidence="12 13">ZC255</strain>
    </source>
</reference>
<evidence type="ECO:0000256" key="1">
    <source>
        <dbReference type="ARBA" id="ARBA00004651"/>
    </source>
</evidence>
<dbReference type="Gene3D" id="1.10.3720.10">
    <property type="entry name" value="MetI-like"/>
    <property type="match status" value="1"/>
</dbReference>
<comment type="caution">
    <text evidence="12">The sequence shown here is derived from an EMBL/GenBank/DDBJ whole genome shotgun (WGS) entry which is preliminary data.</text>
</comment>
<keyword evidence="5 10" id="KW-0500">Molybdenum</keyword>
<proteinExistence type="inferred from homology"/>
<dbReference type="CDD" id="cd06261">
    <property type="entry name" value="TM_PBP2"/>
    <property type="match status" value="1"/>
</dbReference>
<dbReference type="PANTHER" id="PTHR30183">
    <property type="entry name" value="MOLYBDENUM TRANSPORT SYSTEM PERMEASE PROTEIN MODB"/>
    <property type="match status" value="1"/>
</dbReference>
<dbReference type="SUPFAM" id="SSF161098">
    <property type="entry name" value="MetI-like"/>
    <property type="match status" value="1"/>
</dbReference>
<feature type="domain" description="ABC transmembrane type-1" evidence="11">
    <location>
        <begin position="9"/>
        <end position="213"/>
    </location>
</feature>